<reference evidence="2" key="2">
    <citation type="journal article" date="2010" name="Stand. Genomic Sci.">
        <title>Complete genome sequence of Thermaerobacter marianensis type strain (7p75aT).</title>
        <authorList>
            <person name="Han C."/>
            <person name="Gu W."/>
            <person name="Zhang X."/>
            <person name="Lapidus A."/>
            <person name="Nolan M."/>
            <person name="Copeland A."/>
            <person name="Lucas S."/>
            <person name="Glavina Del Rio T."/>
            <person name="Tice H."/>
            <person name="Cheng J."/>
            <person name="Tapia R."/>
            <person name="Goodwin L."/>
            <person name="Pitluck S."/>
            <person name="Pagani I."/>
            <person name="Ivanova N."/>
            <person name="Mavromatis K."/>
            <person name="Mikhailova N."/>
            <person name="Pati A."/>
            <person name="Chen A."/>
            <person name="Palaniappan K."/>
            <person name="Land M."/>
            <person name="Hauser L."/>
            <person name="Chang Y."/>
            <person name="Jeffries C."/>
            <person name="Schneider S."/>
            <person name="Rohde M."/>
            <person name="Goker M."/>
            <person name="Pukall R."/>
            <person name="Woyke T."/>
            <person name="Bristow J."/>
            <person name="Eisen J."/>
            <person name="Markowitz V."/>
            <person name="Hugenholtz P."/>
            <person name="Kyrpides N."/>
            <person name="Klenk H."/>
            <person name="Detter J."/>
        </authorList>
    </citation>
    <scope>NUCLEOTIDE SEQUENCE [LARGE SCALE GENOMIC DNA]</scope>
    <source>
        <strain evidence="2">ATCC 700841 / DSM 12885 / JCM 10246 / 7p75a</strain>
    </source>
</reference>
<dbReference type="OrthoDB" id="2676166at2"/>
<accession>E6SGU0</accession>
<dbReference type="RefSeq" id="WP_013495977.1">
    <property type="nucleotide sequence ID" value="NC_014831.1"/>
</dbReference>
<gene>
    <name evidence="1" type="ordered locus">Tmar_1565</name>
</gene>
<evidence type="ECO:0008006" key="3">
    <source>
        <dbReference type="Google" id="ProtNLM"/>
    </source>
</evidence>
<dbReference type="AlphaFoldDB" id="E6SGU0"/>
<sequence length="699" mass="77984">MLIENLVRLGRPFLARAQEARQTLLDITDVTSSQAVGFFCNVMIVEVDETRPDCPLAAWDLQDWTSRRVQGKTEVVEVKPDVAVAAPFTIPRGGNPRKPQGRYPVPAYIVYEGDMVTFQDPDPVESFIAARWERTQIRSQASVRTIAEAVAATMQRASLARAGKNRKVMGLLLILPVRDTGPYRYLAAGTDASGPVTVDLGPSKLRPGHRVVAHLPSLVPLVWAAKAEEGAIHGQIRAACTLCHREAHVVSIYSKAWPWFAPTWEAPLPETLDAEELVQGAGLCSDCYAALTQGAQVFGWMTQPLPLWLTRELFAPVDSPSGREAVERGRVPGTIYGAGFVLPVSDRLLDDPESADPFCAGISHMRQREGGWTRHLDAVAGFQFAVADEFFNDLYRITLVYYSGAPERGDIHLRAMIEDVVPTVAYQVQDVLGQVVANQRLLMEQAGGGAGDFDSRLRILPALLIRAYGAGYVWQSMETVLRRRPISYRRFVRNLALRLAELGRRLGDREAYFRLVDEVRLYLVFRDFWQRYHQEIAGQWPAGEVLAIRPWQELQALLRTAPVTELELADVEELGFAVGDLTRQFARQYYAATRGREFLKHRVMTFGTNLTPETIVTRALTRFAEYATRLDMALPERFRTLNGVLLVQAQRMARELRQEADRFMAGFWAGYLLADLGRQGRDADAAADANATAAAEETA</sequence>
<dbReference type="EMBL" id="CP002344">
    <property type="protein sequence ID" value="ADU51674.1"/>
    <property type="molecule type" value="Genomic_DNA"/>
</dbReference>
<reference evidence="1 2" key="1">
    <citation type="journal article" date="2010" name="Stand. Genomic Sci.">
        <title>Complete genome sequence of Thermaerobacter marianensis type strain (7p75a).</title>
        <authorList>
            <person name="Han C."/>
            <person name="Gu W."/>
            <person name="Zhang X."/>
            <person name="Lapidus A."/>
            <person name="Nolan M."/>
            <person name="Copeland A."/>
            <person name="Lucas S."/>
            <person name="Del Rio T.G."/>
            <person name="Tice H."/>
            <person name="Cheng J.F."/>
            <person name="Tapia R."/>
            <person name="Goodwin L."/>
            <person name="Pitluck S."/>
            <person name="Pagani I."/>
            <person name="Ivanova N."/>
            <person name="Mavromatis K."/>
            <person name="Mikhailova N."/>
            <person name="Pati A."/>
            <person name="Chen A."/>
            <person name="Palaniappan K."/>
            <person name="Land M."/>
            <person name="Hauser L."/>
            <person name="Chang Y.J."/>
            <person name="Jeffries C.D."/>
            <person name="Schneider S."/>
            <person name="Rohde M."/>
            <person name="Goker M."/>
            <person name="Pukall R."/>
            <person name="Woyke T."/>
            <person name="Bristow J."/>
            <person name="Eisen J.A."/>
            <person name="Markowitz V."/>
            <person name="Hugenholtz P."/>
            <person name="Kyrpides N.C."/>
            <person name="Klenk H.P."/>
            <person name="Detter J.C."/>
        </authorList>
    </citation>
    <scope>NUCLEOTIDE SEQUENCE [LARGE SCALE GENOMIC DNA]</scope>
    <source>
        <strain evidence="2">ATCC 700841 / DSM 12885 / JCM 10246 / 7p75a</strain>
    </source>
</reference>
<protein>
    <recommendedName>
        <fullName evidence="3">CRISPR-associated protein, Csh1 family</fullName>
    </recommendedName>
</protein>
<proteinExistence type="predicted"/>
<evidence type="ECO:0000313" key="1">
    <source>
        <dbReference type="EMBL" id="ADU51674.1"/>
    </source>
</evidence>
<dbReference type="Proteomes" id="UP000008915">
    <property type="component" value="Chromosome"/>
</dbReference>
<organism evidence="1 2">
    <name type="scientific">Thermaerobacter marianensis (strain ATCC 700841 / DSM 12885 / JCM 10246 / 7p75a)</name>
    <dbReference type="NCBI Taxonomy" id="644966"/>
    <lineage>
        <taxon>Bacteria</taxon>
        <taxon>Bacillati</taxon>
        <taxon>Bacillota</taxon>
        <taxon>Clostridia</taxon>
        <taxon>Eubacteriales</taxon>
        <taxon>Clostridiales Family XVII. Incertae Sedis</taxon>
        <taxon>Thermaerobacter</taxon>
    </lineage>
</organism>
<dbReference type="STRING" id="644966.Tmar_1565"/>
<dbReference type="KEGG" id="tmr:Tmar_1565"/>
<name>E6SGU0_THEM7</name>
<dbReference type="HOGENOM" id="CLU_407512_0_0_9"/>
<dbReference type="eggNOG" id="ENOG502ZA7M">
    <property type="taxonomic scope" value="Bacteria"/>
</dbReference>
<evidence type="ECO:0000313" key="2">
    <source>
        <dbReference type="Proteomes" id="UP000008915"/>
    </source>
</evidence>
<keyword evidence="2" id="KW-1185">Reference proteome</keyword>